<accession>A0A8R1YPE8</accession>
<accession>A0A2A6C322</accession>
<sequence length="268" mass="30755">MSEEIFPDILGLKINRANLTATDKSSIASIAPLPFLVHAGLTCGIYWWRNPWKKYAISSTEHKVATMYTVLAILASFNCGHIFYFIDTVNDPDPSDLFVDGLTITVYFLIFFITTCVIEIQQSLFEKDKERRGFTGFFLLSAMAFSSVVTCLFVGSEFPMNLYTPLIILIIAFSIFFDVHNELMQLNEEEMSPLETLHARCKRCFNRWCFFLSASLMLSLMSLNYQHILNIVIMAIAILSILLLRSYRNMMEMRTMLIKMGKIDQSSF</sequence>
<evidence type="ECO:0000313" key="2">
    <source>
        <dbReference type="Proteomes" id="UP000005239"/>
    </source>
</evidence>
<organism evidence="1 2">
    <name type="scientific">Pristionchus pacificus</name>
    <name type="common">Parasitic nematode worm</name>
    <dbReference type="NCBI Taxonomy" id="54126"/>
    <lineage>
        <taxon>Eukaryota</taxon>
        <taxon>Metazoa</taxon>
        <taxon>Ecdysozoa</taxon>
        <taxon>Nematoda</taxon>
        <taxon>Chromadorea</taxon>
        <taxon>Rhabditida</taxon>
        <taxon>Rhabditina</taxon>
        <taxon>Diplogasteromorpha</taxon>
        <taxon>Diplogasteroidea</taxon>
        <taxon>Neodiplogasteridae</taxon>
        <taxon>Pristionchus</taxon>
    </lineage>
</organism>
<evidence type="ECO:0000313" key="1">
    <source>
        <dbReference type="EnsemblMetazoa" id="PPA31834.1"/>
    </source>
</evidence>
<name>A0A2A6C322_PRIPA</name>
<dbReference type="EnsemblMetazoa" id="PPA31834.1">
    <property type="protein sequence ID" value="PPA31834.1"/>
    <property type="gene ID" value="WBGene00204698"/>
</dbReference>
<reference evidence="1" key="2">
    <citation type="submission" date="2022-06" db="UniProtKB">
        <authorList>
            <consortium name="EnsemblMetazoa"/>
        </authorList>
    </citation>
    <scope>IDENTIFICATION</scope>
    <source>
        <strain evidence="1">PS312</strain>
    </source>
</reference>
<dbReference type="AlphaFoldDB" id="A0A2A6C322"/>
<protein>
    <submittedName>
        <fullName evidence="1">Uncharacterized protein</fullName>
    </submittedName>
</protein>
<proteinExistence type="predicted"/>
<keyword evidence="2" id="KW-1185">Reference proteome</keyword>
<gene>
    <name evidence="1" type="primary">WBGene00204698</name>
</gene>
<reference evidence="2" key="1">
    <citation type="journal article" date="2008" name="Nat. Genet.">
        <title>The Pristionchus pacificus genome provides a unique perspective on nematode lifestyle and parasitism.</title>
        <authorList>
            <person name="Dieterich C."/>
            <person name="Clifton S.W."/>
            <person name="Schuster L.N."/>
            <person name="Chinwalla A."/>
            <person name="Delehaunty K."/>
            <person name="Dinkelacker I."/>
            <person name="Fulton L."/>
            <person name="Fulton R."/>
            <person name="Godfrey J."/>
            <person name="Minx P."/>
            <person name="Mitreva M."/>
            <person name="Roeseler W."/>
            <person name="Tian H."/>
            <person name="Witte H."/>
            <person name="Yang S.P."/>
            <person name="Wilson R.K."/>
            <person name="Sommer R.J."/>
        </authorList>
    </citation>
    <scope>NUCLEOTIDE SEQUENCE [LARGE SCALE GENOMIC DNA]</scope>
    <source>
        <strain evidence="2">PS312</strain>
    </source>
</reference>
<dbReference type="Proteomes" id="UP000005239">
    <property type="component" value="Unassembled WGS sequence"/>
</dbReference>